<organism evidence="3 4">
    <name type="scientific">Fusarium oxysporum f. sp. lycopersici (strain 4287 / CBS 123668 / FGSC 9935 / NRRL 34936)</name>
    <name type="common">Fusarium vascular wilt of tomato</name>
    <dbReference type="NCBI Taxonomy" id="426428"/>
    <lineage>
        <taxon>Eukaryota</taxon>
        <taxon>Fungi</taxon>
        <taxon>Dikarya</taxon>
        <taxon>Ascomycota</taxon>
        <taxon>Pezizomycotina</taxon>
        <taxon>Sordariomycetes</taxon>
        <taxon>Hypocreomycetidae</taxon>
        <taxon>Hypocreales</taxon>
        <taxon>Nectriaceae</taxon>
        <taxon>Fusarium</taxon>
        <taxon>Fusarium oxysporum species complex</taxon>
    </lineage>
</organism>
<dbReference type="Proteomes" id="UP000009097">
    <property type="component" value="Unassembled WGS sequence"/>
</dbReference>
<name>A0A0J9W9Q4_FUSO4</name>
<evidence type="ECO:0000313" key="3">
    <source>
        <dbReference type="EMBL" id="KNB19603.1"/>
    </source>
</evidence>
<evidence type="ECO:0000313" key="4">
    <source>
        <dbReference type="Proteomes" id="UP000009097"/>
    </source>
</evidence>
<feature type="region of interest" description="Disordered" evidence="1">
    <location>
        <begin position="90"/>
        <end position="144"/>
    </location>
</feature>
<dbReference type="VEuPathDB" id="FungiDB:FOXG_16846"/>
<gene>
    <name evidence="3" type="ORF">FOXG_16846</name>
</gene>
<evidence type="ECO:0000256" key="1">
    <source>
        <dbReference type="SAM" id="MobiDB-lite"/>
    </source>
</evidence>
<protein>
    <submittedName>
        <fullName evidence="3">Uncharacterized protein</fullName>
    </submittedName>
</protein>
<dbReference type="GeneID" id="28957668"/>
<keyword evidence="2" id="KW-0812">Transmembrane</keyword>
<feature type="transmembrane region" description="Helical" evidence="2">
    <location>
        <begin position="53"/>
        <end position="72"/>
    </location>
</feature>
<dbReference type="EMBL" id="DS231734">
    <property type="protein sequence ID" value="KNB19603.1"/>
    <property type="molecule type" value="Genomic_DNA"/>
</dbReference>
<sequence length="581" mass="66879">MWVRMTSTNCLSRISFKLWPLEFIRPVNSTSLSCSQRLDDTTMRSHNHLLRGVLTFVAILTFCIILTTIFHIKISDGLSITPIQERPFFYEEQPPPEDLNRSEPPKKTSPKEPFHRRPQHKDDNDKKKDQSNTQDDYYDLRLDRGDDAEDKPYYDYHLLTSLRNNMGFYNKIDARKTGHKLFNPTILELPRDANITHDFLVIARTTHVAKEINGKKYKVARQVATFANLTTNYLDRPVIRTGEWSTLLLEDFGGPEHHCKRQPDMDKYVGPEDMKLFWTRAGEPLLIFTHQVDDETMCQGQFLIDVRAALPELEQALGPDFSSRLPPIRFAEPTGLAREPAPGQENHPRYQREKNWALAQSPFSPDSELLMMVEPGQLFRWKSADEPVEPIVAVDDQQSAVEEPYPPTAKPGKTWHGKKRKTCIHDVMIDDSHVHQSSPMLSVTMCNRGKCEPDEQNTVLMGIVQRRQDFPGASFTWYDRRIAVYESVAPYRMISVGKKLTYHGESDLSYSWTGSMSYYTNQTEFPPSNHGYLDDEVWLGFGVKDAAAGWLDVRAKDLIADHYMCQGASVEYRYYRQGISA</sequence>
<feature type="compositionally biased region" description="Basic and acidic residues" evidence="1">
    <location>
        <begin position="98"/>
        <end position="130"/>
    </location>
</feature>
<reference evidence="3" key="1">
    <citation type="submission" date="2007-04" db="EMBL/GenBank/DDBJ databases">
        <authorList>
            <consortium name="The Broad Institute Genome Sequencing Platform"/>
            <person name="Birren B."/>
            <person name="Lander E."/>
            <person name="Galagan J."/>
            <person name="Nusbaum C."/>
            <person name="Devon K."/>
            <person name="Ma L.-J."/>
            <person name="Jaffe D."/>
            <person name="Butler J."/>
            <person name="Alvarez P."/>
            <person name="Gnerre S."/>
            <person name="Grabherr M."/>
            <person name="Kleber M."/>
            <person name="Mauceli E."/>
            <person name="Brockman W."/>
            <person name="MacCallum I.A."/>
            <person name="Young S."/>
            <person name="LaButti K."/>
            <person name="DeCaprio D."/>
            <person name="Crawford M."/>
            <person name="Koehrsen M."/>
            <person name="Engels R."/>
            <person name="Montgomery P."/>
            <person name="Pearson M."/>
            <person name="Howarth C."/>
            <person name="Larson L."/>
            <person name="White J."/>
            <person name="O'Leary S."/>
            <person name="Kodira C."/>
            <person name="Zeng Q."/>
            <person name="Yandava C."/>
            <person name="Alvarado L."/>
            <person name="Kistler C."/>
            <person name="Shim W.-B."/>
            <person name="Kang S."/>
            <person name="Woloshuk C."/>
        </authorList>
    </citation>
    <scope>NUCLEOTIDE SEQUENCE</scope>
    <source>
        <strain evidence="3">4287</strain>
    </source>
</reference>
<dbReference type="OrthoDB" id="2522565at2759"/>
<accession>A0A0J9W9Q4</accession>
<dbReference type="RefSeq" id="XP_018257648.1">
    <property type="nucleotide sequence ID" value="XM_018396861.1"/>
</dbReference>
<keyword evidence="2" id="KW-1133">Transmembrane helix</keyword>
<dbReference type="AlphaFoldDB" id="A0A0J9W9Q4"/>
<dbReference type="KEGG" id="fox:FOXG_16846"/>
<proteinExistence type="predicted"/>
<evidence type="ECO:0000256" key="2">
    <source>
        <dbReference type="SAM" id="Phobius"/>
    </source>
</evidence>
<keyword evidence="2" id="KW-0472">Membrane</keyword>
<reference evidence="3" key="2">
    <citation type="journal article" date="2010" name="Nature">
        <title>Comparative genomics reveals mobile pathogenicity chromosomes in Fusarium.</title>
        <authorList>
            <person name="Ma L.J."/>
            <person name="van der Does H.C."/>
            <person name="Borkovich K.A."/>
            <person name="Coleman J.J."/>
            <person name="Daboussi M.J."/>
            <person name="Di Pietro A."/>
            <person name="Dufresne M."/>
            <person name="Freitag M."/>
            <person name="Grabherr M."/>
            <person name="Henrissat B."/>
            <person name="Houterman P.M."/>
            <person name="Kang S."/>
            <person name="Shim W.B."/>
            <person name="Woloshuk C."/>
            <person name="Xie X."/>
            <person name="Xu J.R."/>
            <person name="Antoniw J."/>
            <person name="Baker S.E."/>
            <person name="Bluhm B.H."/>
            <person name="Breakspear A."/>
            <person name="Brown D.W."/>
            <person name="Butchko R.A."/>
            <person name="Chapman S."/>
            <person name="Coulson R."/>
            <person name="Coutinho P.M."/>
            <person name="Danchin E.G."/>
            <person name="Diener A."/>
            <person name="Gale L.R."/>
            <person name="Gardiner D.M."/>
            <person name="Goff S."/>
            <person name="Hammond-Kosack K.E."/>
            <person name="Hilburn K."/>
            <person name="Hua-Van A."/>
            <person name="Jonkers W."/>
            <person name="Kazan K."/>
            <person name="Kodira C.D."/>
            <person name="Koehrsen M."/>
            <person name="Kumar L."/>
            <person name="Lee Y.H."/>
            <person name="Li L."/>
            <person name="Manners J.M."/>
            <person name="Miranda-Saavedra D."/>
            <person name="Mukherjee M."/>
            <person name="Park G."/>
            <person name="Park J."/>
            <person name="Park S.Y."/>
            <person name="Proctor R.H."/>
            <person name="Regev A."/>
            <person name="Ruiz-Roldan M.C."/>
            <person name="Sain D."/>
            <person name="Sakthikumar S."/>
            <person name="Sykes S."/>
            <person name="Schwartz D.C."/>
            <person name="Turgeon B.G."/>
            <person name="Wapinski I."/>
            <person name="Yoder O."/>
            <person name="Young S."/>
            <person name="Zeng Q."/>
            <person name="Zhou S."/>
            <person name="Galagan J."/>
            <person name="Cuomo C.A."/>
            <person name="Kistler H.C."/>
            <person name="Rep M."/>
        </authorList>
    </citation>
    <scope>NUCLEOTIDE SEQUENCE [LARGE SCALE GENOMIC DNA]</scope>
    <source>
        <strain evidence="3">4287</strain>
    </source>
</reference>